<proteinExistence type="predicted"/>
<organism evidence="2 3">
    <name type="scientific">Acanthamoeba castellanii (strain ATCC 30010 / Neff)</name>
    <dbReference type="NCBI Taxonomy" id="1257118"/>
    <lineage>
        <taxon>Eukaryota</taxon>
        <taxon>Amoebozoa</taxon>
        <taxon>Discosea</taxon>
        <taxon>Longamoebia</taxon>
        <taxon>Centramoebida</taxon>
        <taxon>Acanthamoebidae</taxon>
        <taxon>Acanthamoeba</taxon>
    </lineage>
</organism>
<evidence type="ECO:0000313" key="2">
    <source>
        <dbReference type="EMBL" id="ELR13436.1"/>
    </source>
</evidence>
<evidence type="ECO:0000256" key="1">
    <source>
        <dbReference type="SAM" id="SignalP"/>
    </source>
</evidence>
<dbReference type="Proteomes" id="UP000011083">
    <property type="component" value="Unassembled WGS sequence"/>
</dbReference>
<accession>L8GMJ2</accession>
<evidence type="ECO:0000313" key="3">
    <source>
        <dbReference type="Proteomes" id="UP000011083"/>
    </source>
</evidence>
<dbReference type="RefSeq" id="XP_004335449.1">
    <property type="nucleotide sequence ID" value="XM_004335401.1"/>
</dbReference>
<gene>
    <name evidence="2" type="ORF">ACA1_244860</name>
</gene>
<dbReference type="GeneID" id="14913858"/>
<reference evidence="2 3" key="1">
    <citation type="journal article" date="2013" name="Genome Biol.">
        <title>Genome of Acanthamoeba castellanii highlights extensive lateral gene transfer and early evolution of tyrosine kinase signaling.</title>
        <authorList>
            <person name="Clarke M."/>
            <person name="Lohan A.J."/>
            <person name="Liu B."/>
            <person name="Lagkouvardos I."/>
            <person name="Roy S."/>
            <person name="Zafar N."/>
            <person name="Bertelli C."/>
            <person name="Schilde C."/>
            <person name="Kianianmomeni A."/>
            <person name="Burglin T.R."/>
            <person name="Frech C."/>
            <person name="Turcotte B."/>
            <person name="Kopec K.O."/>
            <person name="Synnott J.M."/>
            <person name="Choo C."/>
            <person name="Paponov I."/>
            <person name="Finkler A."/>
            <person name="Soon Heng Tan C."/>
            <person name="Hutchins A.P."/>
            <person name="Weinmeier T."/>
            <person name="Rattei T."/>
            <person name="Chu J.S."/>
            <person name="Gimenez G."/>
            <person name="Irimia M."/>
            <person name="Rigden D.J."/>
            <person name="Fitzpatrick D.A."/>
            <person name="Lorenzo-Morales J."/>
            <person name="Bateman A."/>
            <person name="Chiu C.H."/>
            <person name="Tang P."/>
            <person name="Hegemann P."/>
            <person name="Fromm H."/>
            <person name="Raoult D."/>
            <person name="Greub G."/>
            <person name="Miranda-Saavedra D."/>
            <person name="Chen N."/>
            <person name="Nash P."/>
            <person name="Ginger M.L."/>
            <person name="Horn M."/>
            <person name="Schaap P."/>
            <person name="Caler L."/>
            <person name="Loftus B."/>
        </authorList>
    </citation>
    <scope>NUCLEOTIDE SEQUENCE [LARGE SCALE GENOMIC DNA]</scope>
    <source>
        <strain evidence="2 3">Neff</strain>
    </source>
</reference>
<dbReference type="EMBL" id="KB008093">
    <property type="protein sequence ID" value="ELR13436.1"/>
    <property type="molecule type" value="Genomic_DNA"/>
</dbReference>
<keyword evidence="3" id="KW-1185">Reference proteome</keyword>
<sequence>MSRPLWVLHAVVALLIIINPWPLVGALTCQSVAGGGLWHDPATWTQCGDGTGIPGPEDTAVIGVLGINYAPVTIAKSAPAVDVAFVSIQQGALYINGTKTTFFNSDHNKVWNVNTGVIGELSTTSFNVVFGMVVNKGRLTVFNPSNDTSASTTLILTYSDFQHPGDLIVGGPSTAEGRMAIQGGKVAIGGSVALTSLSLARLVMTYTRMTIEGDLRVTGGPASQASQFRTPMLDGWASGASFLTSDIIVKGDLAVTSHYGQEGVVGGSTVEVRGEVALQSADAAAGGASGFVKVAPAPSVDPTPTEANTVSGRLYVRGSFVAASGDGGRGSAIGGASGDVTLSLLMNALAVNSSKAGFLLQTGSGGSGTSDGGNAGNIDLTVGLGGRLSLSNDLQLVAGPGGAGAQAGGRGGSSTVSLWQGGDLALNTNAVVRAGDGGNATTSDDSLGGDGGVAGLVMVQAGTVTVARDLTLTSGRGGRGAQGGNVGPSFLLARDSDDVAQPIAVKRSQAWRPSLFVQVGRDMHLTSATGGEGSAGWGGNCSLAQPAQLAANQGGVTLNSFGAALSVKRHLVITGCSGGVGRGGPGGWAAPAGLAVLGASVTVGGNISIAGGDGGAAIGGSGDGGQGALAFVRGFSSSTITANAVDLVSGQGGNAVNGTGNGGSVDAGYVVGTTTDLRAGVHMRDDSVLTVGGGRGSLRISGGSAGGVDAEWWDGAAPSAGSAARGGIESVNVGAAVSAGDVTIIGGKRGDVNLRNVPQPVRRAPAATRGDAGLGLDPQAQPLERLLRRAERDEVAPLVLVHSYTGGKITITGAALLQGQAGGSNTLGAASSGGYALMAASELSQLRVEGQLTLLGGPGGAGDQEQQQPGGDGGFAYISSASDSTITITDALLRGGAAGLGANAALDGARGMVQLGINAARVDQYGALVLRPGDVRSRAPVAGLDASIGVTWGGEYTVFPCNGAGIEFPGNSSSAAFPVTNRGVFRDCRGAGAATAYPQPTVDSYSDASCAPCTCSAVSGGSCPLTPAPPTPSSAGRLSATWWSSLLETQGMV</sequence>
<dbReference type="AlphaFoldDB" id="L8GMJ2"/>
<protein>
    <submittedName>
        <fullName evidence="2">Uncharacterized protein</fullName>
    </submittedName>
</protein>
<feature type="signal peptide" evidence="1">
    <location>
        <begin position="1"/>
        <end position="26"/>
    </location>
</feature>
<keyword evidence="1" id="KW-0732">Signal</keyword>
<name>L8GMJ2_ACACF</name>
<dbReference type="KEGG" id="acan:ACA1_244860"/>
<dbReference type="VEuPathDB" id="AmoebaDB:ACA1_244860"/>
<feature type="chain" id="PRO_5003990212" evidence="1">
    <location>
        <begin position="27"/>
        <end position="1053"/>
    </location>
</feature>